<dbReference type="InterPro" id="IPR044492">
    <property type="entry name" value="P_typ_ATPase_HD_dom"/>
</dbReference>
<feature type="transmembrane region" description="Helical" evidence="12">
    <location>
        <begin position="369"/>
        <end position="394"/>
    </location>
</feature>
<dbReference type="GO" id="GO:0005886">
    <property type="term" value="C:plasma membrane"/>
    <property type="evidence" value="ECO:0007669"/>
    <property type="project" value="UniProtKB-SubCell"/>
</dbReference>
<keyword evidence="15" id="KW-1185">Reference proteome</keyword>
<dbReference type="NCBIfam" id="TIGR01494">
    <property type="entry name" value="ATPase_P-type"/>
    <property type="match status" value="1"/>
</dbReference>
<evidence type="ECO:0000256" key="8">
    <source>
        <dbReference type="ARBA" id="ARBA00022989"/>
    </source>
</evidence>
<evidence type="ECO:0000256" key="9">
    <source>
        <dbReference type="ARBA" id="ARBA00023136"/>
    </source>
</evidence>
<dbReference type="FunFam" id="3.30.70.100:FF:000005">
    <property type="entry name" value="Copper-exporting P-type ATPase A"/>
    <property type="match status" value="1"/>
</dbReference>
<organism evidence="14 15">
    <name type="scientific">Euzebya pacifica</name>
    <dbReference type="NCBI Taxonomy" id="1608957"/>
    <lineage>
        <taxon>Bacteria</taxon>
        <taxon>Bacillati</taxon>
        <taxon>Actinomycetota</taxon>
        <taxon>Nitriliruptoria</taxon>
        <taxon>Euzebyales</taxon>
    </lineage>
</organism>
<comment type="catalytic activity">
    <reaction evidence="10">
        <text>ATP + H2O = ADP + phosphate + H(+)</text>
        <dbReference type="Rhea" id="RHEA:13065"/>
        <dbReference type="ChEBI" id="CHEBI:15377"/>
        <dbReference type="ChEBI" id="CHEBI:15378"/>
        <dbReference type="ChEBI" id="CHEBI:30616"/>
        <dbReference type="ChEBI" id="CHEBI:43474"/>
        <dbReference type="ChEBI" id="CHEBI:456216"/>
    </reaction>
</comment>
<dbReference type="PANTHER" id="PTHR43520">
    <property type="entry name" value="ATP7, ISOFORM B"/>
    <property type="match status" value="1"/>
</dbReference>
<dbReference type="GO" id="GO:0043682">
    <property type="term" value="F:P-type divalent copper transporter activity"/>
    <property type="evidence" value="ECO:0007669"/>
    <property type="project" value="TreeGrafter"/>
</dbReference>
<keyword evidence="3 12" id="KW-0812">Transmembrane</keyword>
<evidence type="ECO:0000256" key="6">
    <source>
        <dbReference type="ARBA" id="ARBA00022840"/>
    </source>
</evidence>
<dbReference type="InterPro" id="IPR017969">
    <property type="entry name" value="Heavy-metal-associated_CS"/>
</dbReference>
<dbReference type="SFLD" id="SFLDG00002">
    <property type="entry name" value="C1.7:_P-type_atpase_like"/>
    <property type="match status" value="1"/>
</dbReference>
<dbReference type="PRINTS" id="PR00943">
    <property type="entry name" value="CUATPASE"/>
</dbReference>
<dbReference type="GO" id="GO:0005524">
    <property type="term" value="F:ATP binding"/>
    <property type="evidence" value="ECO:0007669"/>
    <property type="project" value="UniProtKB-UniRule"/>
</dbReference>
<evidence type="ECO:0000256" key="1">
    <source>
        <dbReference type="ARBA" id="ARBA00004651"/>
    </source>
</evidence>
<keyword evidence="6 12" id="KW-0067">ATP-binding</keyword>
<dbReference type="SUPFAM" id="SSF81665">
    <property type="entry name" value="Calcium ATPase, transmembrane domain M"/>
    <property type="match status" value="1"/>
</dbReference>
<name>A0A346XVS8_9ACTN</name>
<comment type="subcellular location">
    <subcellularLocation>
        <location evidence="1">Cell membrane</location>
        <topology evidence="1">Multi-pass membrane protein</topology>
    </subcellularLocation>
</comment>
<dbReference type="InterPro" id="IPR036412">
    <property type="entry name" value="HAD-like_sf"/>
</dbReference>
<evidence type="ECO:0000256" key="10">
    <source>
        <dbReference type="ARBA" id="ARBA00049360"/>
    </source>
</evidence>
<dbReference type="GO" id="GO:0055070">
    <property type="term" value="P:copper ion homeostasis"/>
    <property type="evidence" value="ECO:0007669"/>
    <property type="project" value="TreeGrafter"/>
</dbReference>
<dbReference type="OrthoDB" id="7059309at2"/>
<dbReference type="CDD" id="cd02094">
    <property type="entry name" value="P-type_ATPase_Cu-like"/>
    <property type="match status" value="1"/>
</dbReference>
<evidence type="ECO:0000313" key="15">
    <source>
        <dbReference type="Proteomes" id="UP000264006"/>
    </source>
</evidence>
<dbReference type="CDD" id="cd00371">
    <property type="entry name" value="HMA"/>
    <property type="match status" value="1"/>
</dbReference>
<dbReference type="PROSITE" id="PS50846">
    <property type="entry name" value="HMA_2"/>
    <property type="match status" value="1"/>
</dbReference>
<feature type="transmembrane region" description="Helical" evidence="12">
    <location>
        <begin position="163"/>
        <end position="182"/>
    </location>
</feature>
<dbReference type="PANTHER" id="PTHR43520:SF8">
    <property type="entry name" value="P-TYPE CU(+) TRANSPORTER"/>
    <property type="match status" value="1"/>
</dbReference>
<dbReference type="PROSITE" id="PS00154">
    <property type="entry name" value="ATPASE_E1_E2"/>
    <property type="match status" value="1"/>
</dbReference>
<dbReference type="InterPro" id="IPR023299">
    <property type="entry name" value="ATPase_P-typ_cyto_dom_N"/>
</dbReference>
<keyword evidence="12" id="KW-1003">Cell membrane</keyword>
<keyword evidence="5 12" id="KW-0547">Nucleotide-binding</keyword>
<dbReference type="InterPro" id="IPR036163">
    <property type="entry name" value="HMA_dom_sf"/>
</dbReference>
<protein>
    <recommendedName>
        <fullName evidence="11">Cation-transporting P-type ATPase B</fullName>
    </recommendedName>
</protein>
<dbReference type="SFLD" id="SFLDF00027">
    <property type="entry name" value="p-type_atpase"/>
    <property type="match status" value="1"/>
</dbReference>
<feature type="transmembrane region" description="Helical" evidence="12">
    <location>
        <begin position="341"/>
        <end position="363"/>
    </location>
</feature>
<evidence type="ECO:0000256" key="7">
    <source>
        <dbReference type="ARBA" id="ARBA00022967"/>
    </source>
</evidence>
<dbReference type="InterPro" id="IPR023214">
    <property type="entry name" value="HAD_sf"/>
</dbReference>
<dbReference type="Gene3D" id="3.40.1110.10">
    <property type="entry name" value="Calcium-transporting ATPase, cytoplasmic domain N"/>
    <property type="match status" value="1"/>
</dbReference>
<dbReference type="GO" id="GO:0005507">
    <property type="term" value="F:copper ion binding"/>
    <property type="evidence" value="ECO:0007669"/>
    <property type="project" value="TreeGrafter"/>
</dbReference>
<dbReference type="InterPro" id="IPR027256">
    <property type="entry name" value="P-typ_ATPase_IB"/>
</dbReference>
<evidence type="ECO:0000256" key="2">
    <source>
        <dbReference type="ARBA" id="ARBA00006024"/>
    </source>
</evidence>
<keyword evidence="7" id="KW-1278">Translocase</keyword>
<dbReference type="Pfam" id="PF00403">
    <property type="entry name" value="HMA"/>
    <property type="match status" value="1"/>
</dbReference>
<dbReference type="EMBL" id="CP031165">
    <property type="protein sequence ID" value="AXV06325.1"/>
    <property type="molecule type" value="Genomic_DNA"/>
</dbReference>
<dbReference type="InterPro" id="IPR059000">
    <property type="entry name" value="ATPase_P-type_domA"/>
</dbReference>
<feature type="transmembrane region" description="Helical" evidence="12">
    <location>
        <begin position="104"/>
        <end position="123"/>
    </location>
</feature>
<dbReference type="InterPro" id="IPR018303">
    <property type="entry name" value="ATPase_P-typ_P_site"/>
</dbReference>
<dbReference type="SUPFAM" id="SSF55008">
    <property type="entry name" value="HMA, heavy metal-associated domain"/>
    <property type="match status" value="1"/>
</dbReference>
<dbReference type="Gene3D" id="2.70.150.10">
    <property type="entry name" value="Calcium-transporting ATPase, cytoplasmic transduction domain A"/>
    <property type="match status" value="1"/>
</dbReference>
<keyword evidence="8 12" id="KW-1133">Transmembrane helix</keyword>
<dbReference type="Gene3D" id="3.30.70.100">
    <property type="match status" value="1"/>
</dbReference>
<gene>
    <name evidence="14" type="ORF">DVS28_a1633</name>
</gene>
<reference evidence="14 15" key="1">
    <citation type="submission" date="2018-09" db="EMBL/GenBank/DDBJ databases">
        <title>Complete genome sequence of Euzebya sp. DY32-46 isolated from seawater of Pacific Ocean.</title>
        <authorList>
            <person name="Xu L."/>
            <person name="Wu Y.-H."/>
            <person name="Xu X.-W."/>
        </authorList>
    </citation>
    <scope>NUCLEOTIDE SEQUENCE [LARGE SCALE GENOMIC DNA]</scope>
    <source>
        <strain evidence="14 15">DY32-46</strain>
    </source>
</reference>
<dbReference type="GO" id="GO:0016887">
    <property type="term" value="F:ATP hydrolysis activity"/>
    <property type="evidence" value="ECO:0007669"/>
    <property type="project" value="InterPro"/>
</dbReference>
<evidence type="ECO:0000256" key="11">
    <source>
        <dbReference type="ARBA" id="ARBA00074171"/>
    </source>
</evidence>
<dbReference type="InterPro" id="IPR023298">
    <property type="entry name" value="ATPase_P-typ_TM_dom_sf"/>
</dbReference>
<dbReference type="SUPFAM" id="SSF81653">
    <property type="entry name" value="Calcium ATPase, transduction domain A"/>
    <property type="match status" value="1"/>
</dbReference>
<evidence type="ECO:0000256" key="12">
    <source>
        <dbReference type="RuleBase" id="RU362081"/>
    </source>
</evidence>
<dbReference type="PROSITE" id="PS01047">
    <property type="entry name" value="HMA_1"/>
    <property type="match status" value="1"/>
</dbReference>
<feature type="domain" description="HMA" evidence="13">
    <location>
        <begin position="15"/>
        <end position="81"/>
    </location>
</feature>
<dbReference type="Gene3D" id="3.40.50.1000">
    <property type="entry name" value="HAD superfamily/HAD-like"/>
    <property type="match status" value="1"/>
</dbReference>
<evidence type="ECO:0000256" key="4">
    <source>
        <dbReference type="ARBA" id="ARBA00022723"/>
    </source>
</evidence>
<dbReference type="NCBIfam" id="TIGR01511">
    <property type="entry name" value="ATPase-IB1_Cu"/>
    <property type="match status" value="1"/>
</dbReference>
<dbReference type="RefSeq" id="WP_114591003.1">
    <property type="nucleotide sequence ID" value="NZ_CP031165.1"/>
</dbReference>
<feature type="transmembrane region" description="Helical" evidence="12">
    <location>
        <begin position="129"/>
        <end position="151"/>
    </location>
</feature>
<feature type="transmembrane region" description="Helical" evidence="12">
    <location>
        <begin position="188"/>
        <end position="205"/>
    </location>
</feature>
<comment type="similarity">
    <text evidence="2 12">Belongs to the cation transport ATPase (P-type) (TC 3.A.3) family. Type IB subfamily.</text>
</comment>
<evidence type="ECO:0000256" key="3">
    <source>
        <dbReference type="ARBA" id="ARBA00022692"/>
    </source>
</evidence>
<feature type="transmembrane region" description="Helical" evidence="12">
    <location>
        <begin position="678"/>
        <end position="694"/>
    </location>
</feature>
<evidence type="ECO:0000313" key="14">
    <source>
        <dbReference type="EMBL" id="AXV06325.1"/>
    </source>
</evidence>
<evidence type="ECO:0000256" key="5">
    <source>
        <dbReference type="ARBA" id="ARBA00022741"/>
    </source>
</evidence>
<dbReference type="InterPro" id="IPR001757">
    <property type="entry name" value="P_typ_ATPase"/>
</dbReference>
<dbReference type="FunFam" id="2.70.150.10:FF:000002">
    <property type="entry name" value="Copper-transporting ATPase 1, putative"/>
    <property type="match status" value="1"/>
</dbReference>
<accession>A0A346XVS8</accession>
<dbReference type="Pfam" id="PF00702">
    <property type="entry name" value="Hydrolase"/>
    <property type="match status" value="1"/>
</dbReference>
<dbReference type="AlphaFoldDB" id="A0A346XVS8"/>
<dbReference type="Pfam" id="PF00122">
    <property type="entry name" value="E1-E2_ATPase"/>
    <property type="match status" value="1"/>
</dbReference>
<dbReference type="SFLD" id="SFLDS00003">
    <property type="entry name" value="Haloacid_Dehalogenase"/>
    <property type="match status" value="1"/>
</dbReference>
<keyword evidence="4 12" id="KW-0479">Metal-binding</keyword>
<dbReference type="PRINTS" id="PR00119">
    <property type="entry name" value="CATATPASE"/>
</dbReference>
<keyword evidence="9 12" id="KW-0472">Membrane</keyword>
<evidence type="ECO:0000259" key="13">
    <source>
        <dbReference type="PROSITE" id="PS50846"/>
    </source>
</evidence>
<dbReference type="KEGG" id="euz:DVS28_a1633"/>
<dbReference type="InterPro" id="IPR006121">
    <property type="entry name" value="HMA_dom"/>
</dbReference>
<dbReference type="SUPFAM" id="SSF56784">
    <property type="entry name" value="HAD-like"/>
    <property type="match status" value="1"/>
</dbReference>
<proteinExistence type="inferred from homology"/>
<dbReference type="InterPro" id="IPR008250">
    <property type="entry name" value="ATPase_P-typ_transduc_dom_A_sf"/>
</dbReference>
<dbReference type="Proteomes" id="UP000264006">
    <property type="component" value="Chromosome"/>
</dbReference>
<dbReference type="NCBIfam" id="TIGR01525">
    <property type="entry name" value="ATPase-IB_hvy"/>
    <property type="match status" value="1"/>
</dbReference>
<sequence>MTDLSQPATDVGIDLDLEFDVEGMTCGSCAARVQRILSKQDGVADARVNYATGMAHVRLADNGVDDSALVAAVDRIGYGLVPHRRAEDRRAEQAAHERSWQRRLLVGAPIALLFGGFMLAGMPMWAEGWFAWTLVTAVTFGVGWPFLHEAWRRARALTTNMDTLIALGTLSAWGYSTVQWLIGGMPRYWDAPVFIVVFLVAGRYAEARAKARAGDALQSLLELGAKQARLVDPDGAEDRMVDVMELAVGDRVRVRPGETIPVDGTVVDGASAVDESMLTGESVPVEKSAGSPVTGATVNRGGALTVEVEAVGSRTVLAQMAALVERAQAGKGEAQRLADRVSAVFVPTVIVVALATLGIWLAVTGDVPAAVTAAVSVLIIACPCALGLATPVAVMVGTGRAASMGIVVKGIEALEQVRHVDVVVFDKTGTLTTGRMSVASVIGPDEVLAVAGAVEVDSEHPIGEAIVAAAREAGPLPTAASFTSHAGAGVEADVDGVRRWIGTRRLMAEQGQTLSGELEDAASALEADGITAVFAAWDGAVHGVVGVADTVKESAADVVADLRGLGVEVALLTGDNSRTAEAVARRVGIDRVLAEVLPRDKQAEIERLQADGLVVAMVGDGVNDAPALTQADLGVAMGSGTDVAIQASDLTLVRGDLAQVPTAMRLAGATERVIRQNLAWAFGYNTLAIPVAALGLLTPAIAGAAMAFSSVSVVLNSLRLRRFGAEGRS</sequence>